<dbReference type="EMBL" id="QAAD01000001">
    <property type="protein sequence ID" value="PTN10585.1"/>
    <property type="molecule type" value="Genomic_DNA"/>
</dbReference>
<evidence type="ECO:0000313" key="3">
    <source>
        <dbReference type="Proteomes" id="UP000243525"/>
    </source>
</evidence>
<comment type="caution">
    <text evidence="2">The sequence shown here is derived from an EMBL/GenBank/DDBJ whole genome shotgun (WGS) entry which is preliminary data.</text>
</comment>
<dbReference type="AlphaFoldDB" id="A0A2T5C6K9"/>
<dbReference type="Pfam" id="PF14109">
    <property type="entry name" value="GldH_lipo"/>
    <property type="match status" value="1"/>
</dbReference>
<dbReference type="PROSITE" id="PS51257">
    <property type="entry name" value="PROKAR_LIPOPROTEIN"/>
    <property type="match status" value="1"/>
</dbReference>
<protein>
    <submittedName>
        <fullName evidence="2">Protein involved in gliding motility GldH</fullName>
    </submittedName>
</protein>
<reference evidence="2 3" key="1">
    <citation type="submission" date="2018-04" db="EMBL/GenBank/DDBJ databases">
        <title>Genomic Encyclopedia of Archaeal and Bacterial Type Strains, Phase II (KMG-II): from individual species to whole genera.</title>
        <authorList>
            <person name="Goeker M."/>
        </authorList>
    </citation>
    <scope>NUCLEOTIDE SEQUENCE [LARGE SCALE GENOMIC DNA]</scope>
    <source>
        <strain evidence="2 3">DSM 28823</strain>
    </source>
</reference>
<keyword evidence="3" id="KW-1185">Reference proteome</keyword>
<dbReference type="OrthoDB" id="982482at2"/>
<name>A0A2T5C6K9_9BACT</name>
<evidence type="ECO:0000313" key="2">
    <source>
        <dbReference type="EMBL" id="PTN10585.1"/>
    </source>
</evidence>
<dbReference type="RefSeq" id="WP_107820687.1">
    <property type="nucleotide sequence ID" value="NZ_OY782574.1"/>
</dbReference>
<feature type="signal peptide" evidence="1">
    <location>
        <begin position="1"/>
        <end position="22"/>
    </location>
</feature>
<organism evidence="2 3">
    <name type="scientific">Mangrovibacterium marinum</name>
    <dbReference type="NCBI Taxonomy" id="1639118"/>
    <lineage>
        <taxon>Bacteria</taxon>
        <taxon>Pseudomonadati</taxon>
        <taxon>Bacteroidota</taxon>
        <taxon>Bacteroidia</taxon>
        <taxon>Marinilabiliales</taxon>
        <taxon>Prolixibacteraceae</taxon>
        <taxon>Mangrovibacterium</taxon>
    </lineage>
</organism>
<dbReference type="NCBIfam" id="TIGR03511">
    <property type="entry name" value="GldH_lipo"/>
    <property type="match status" value="1"/>
</dbReference>
<accession>A0A2T5C6K9</accession>
<dbReference type="InterPro" id="IPR020018">
    <property type="entry name" value="Motility-assoc_lipoprot_GldH"/>
</dbReference>
<gene>
    <name evidence="2" type="ORF">C8N47_101235</name>
</gene>
<evidence type="ECO:0000256" key="1">
    <source>
        <dbReference type="SAM" id="SignalP"/>
    </source>
</evidence>
<feature type="chain" id="PRO_5015507334" evidence="1">
    <location>
        <begin position="23"/>
        <end position="155"/>
    </location>
</feature>
<sequence length="155" mass="17472">MRLKLVFSIAALLLALASCTQKKEFEAYRSLSADGWHNDSLVVFDVELGDTIESHNLYLNLRNSGSYPFSNLWLFVNISSPDGKVLTDTLNFQLAAPSGKWLGTGIGDLFDNQFLYKENIYFPTPGIYRFSIQQGMRANRLKGIRDIGISIEKQN</sequence>
<dbReference type="Proteomes" id="UP000243525">
    <property type="component" value="Unassembled WGS sequence"/>
</dbReference>
<proteinExistence type="predicted"/>
<keyword evidence="1" id="KW-0732">Signal</keyword>